<dbReference type="SUPFAM" id="SSF57196">
    <property type="entry name" value="EGF/Laminin"/>
    <property type="match status" value="1"/>
</dbReference>
<feature type="transmembrane region" description="Helical" evidence="11">
    <location>
        <begin position="1125"/>
        <end position="1150"/>
    </location>
</feature>
<feature type="domain" description="EGF-like" evidence="14">
    <location>
        <begin position="431"/>
        <end position="468"/>
    </location>
</feature>
<comment type="function">
    <text evidence="1">May play a role in the correct development and proper functioning of the peripheral and central nervous system and be involved in cell adhesion and intercellular communication.</text>
</comment>
<dbReference type="HOGENOM" id="CLU_003504_1_0_1"/>
<dbReference type="SMART" id="SM00282">
    <property type="entry name" value="LamG"/>
    <property type="match status" value="4"/>
</dbReference>
<evidence type="ECO:0000256" key="9">
    <source>
        <dbReference type="ARBA" id="ARBA00023157"/>
    </source>
</evidence>
<evidence type="ECO:0000259" key="12">
    <source>
        <dbReference type="PROSITE" id="PS50022"/>
    </source>
</evidence>
<dbReference type="EMBL" id="AFYH01134796">
    <property type="status" value="NOT_ANNOTATED_CDS"/>
    <property type="molecule type" value="Genomic_DNA"/>
</dbReference>
<dbReference type="InterPro" id="IPR002181">
    <property type="entry name" value="Fibrinogen_a/b/g_C_dom"/>
</dbReference>
<dbReference type="EMBL" id="AFYH01134791">
    <property type="status" value="NOT_ANNOTATED_CDS"/>
    <property type="molecule type" value="Genomic_DNA"/>
</dbReference>
<dbReference type="Pfam" id="PF02210">
    <property type="entry name" value="Laminin_G_2"/>
    <property type="match status" value="4"/>
</dbReference>
<reference evidence="17" key="1">
    <citation type="submission" date="2011-08" db="EMBL/GenBank/DDBJ databases">
        <title>The draft genome of Latimeria chalumnae.</title>
        <authorList>
            <person name="Di Palma F."/>
            <person name="Alfoldi J."/>
            <person name="Johnson J."/>
            <person name="Berlin A."/>
            <person name="Gnerre S."/>
            <person name="Jaffe D."/>
            <person name="MacCallum I."/>
            <person name="Young S."/>
            <person name="Walker B.J."/>
            <person name="Lander E."/>
            <person name="Lindblad-Toh K."/>
        </authorList>
    </citation>
    <scope>NUCLEOTIDE SEQUENCE [LARGE SCALE GENOMIC DNA]</scope>
    <source>
        <strain evidence="17">Wild caught</strain>
    </source>
</reference>
<evidence type="ECO:0000256" key="1">
    <source>
        <dbReference type="ARBA" id="ARBA00003165"/>
    </source>
</evidence>
<dbReference type="GeneTree" id="ENSGT00940000160532"/>
<evidence type="ECO:0000256" key="2">
    <source>
        <dbReference type="ARBA" id="ARBA00004479"/>
    </source>
</evidence>
<dbReference type="EMBL" id="AFYH01134788">
    <property type="status" value="NOT_ANNOTATED_CDS"/>
    <property type="molecule type" value="Genomic_DNA"/>
</dbReference>
<dbReference type="PANTHER" id="PTHR15036">
    <property type="entry name" value="PIKACHURIN-LIKE PROTEIN"/>
    <property type="match status" value="1"/>
</dbReference>
<evidence type="ECO:0000256" key="10">
    <source>
        <dbReference type="PROSITE-ProRule" id="PRU00076"/>
    </source>
</evidence>
<accession>H3ADF6</accession>
<dbReference type="EMBL" id="AFYH01134789">
    <property type="status" value="NOT_ANNOTATED_CDS"/>
    <property type="molecule type" value="Genomic_DNA"/>
</dbReference>
<feature type="domain" description="Fibrinogen C-terminal" evidence="15">
    <location>
        <begin position="467"/>
        <end position="519"/>
    </location>
</feature>
<dbReference type="SUPFAM" id="SSF49899">
    <property type="entry name" value="Concanavalin A-like lectins/glucanases"/>
    <property type="match status" value="4"/>
</dbReference>
<feature type="domain" description="F5/8 type C" evidence="12">
    <location>
        <begin position="1"/>
        <end position="58"/>
    </location>
</feature>
<keyword evidence="4 11" id="KW-0812">Transmembrane</keyword>
<evidence type="ECO:0000256" key="5">
    <source>
        <dbReference type="ARBA" id="ARBA00022729"/>
    </source>
</evidence>
<dbReference type="EMBL" id="AFYH01134793">
    <property type="status" value="NOT_ANNOTATED_CDS"/>
    <property type="molecule type" value="Genomic_DNA"/>
</dbReference>
<reference evidence="16" key="2">
    <citation type="submission" date="2025-08" db="UniProtKB">
        <authorList>
            <consortium name="Ensembl"/>
        </authorList>
    </citation>
    <scope>IDENTIFICATION</scope>
</reference>
<evidence type="ECO:0000259" key="15">
    <source>
        <dbReference type="PROSITE" id="PS51406"/>
    </source>
</evidence>
<dbReference type="EMBL" id="AFYH01134792">
    <property type="status" value="NOT_ANNOTATED_CDS"/>
    <property type="molecule type" value="Genomic_DNA"/>
</dbReference>
<dbReference type="PANTHER" id="PTHR15036:SF46">
    <property type="entry name" value="CONTACTIN-ASSOCIATED PROTEIN-LIKE 5"/>
    <property type="match status" value="1"/>
</dbReference>
<evidence type="ECO:0000256" key="4">
    <source>
        <dbReference type="ARBA" id="ARBA00022692"/>
    </source>
</evidence>
<dbReference type="FunFam" id="2.60.120.1000:FF:000005">
    <property type="entry name" value="Contactin associated protein-like 2"/>
    <property type="match status" value="1"/>
</dbReference>
<feature type="domain" description="Laminin G" evidence="13">
    <location>
        <begin position="903"/>
        <end position="1086"/>
    </location>
</feature>
<evidence type="ECO:0000256" key="3">
    <source>
        <dbReference type="ARBA" id="ARBA00010241"/>
    </source>
</evidence>
<evidence type="ECO:0000259" key="13">
    <source>
        <dbReference type="PROSITE" id="PS50025"/>
    </source>
</evidence>
<keyword evidence="6" id="KW-0677">Repeat</keyword>
<dbReference type="STRING" id="7897.ENSLACP00000007677"/>
<dbReference type="InterPro" id="IPR000742">
    <property type="entry name" value="EGF"/>
</dbReference>
<protein>
    <submittedName>
        <fullName evidence="16">Contactin associated protein family member 5</fullName>
    </submittedName>
</protein>
<dbReference type="EMBL" id="AFYH01134795">
    <property type="status" value="NOT_ANNOTATED_CDS"/>
    <property type="molecule type" value="Genomic_DNA"/>
</dbReference>
<dbReference type="InterPro" id="IPR000421">
    <property type="entry name" value="FA58C"/>
</dbReference>
<dbReference type="SMART" id="SM00181">
    <property type="entry name" value="EGF"/>
    <property type="match status" value="2"/>
</dbReference>
<reference evidence="16" key="3">
    <citation type="submission" date="2025-09" db="UniProtKB">
        <authorList>
            <consortium name="Ensembl"/>
        </authorList>
    </citation>
    <scope>IDENTIFICATION</scope>
</reference>
<dbReference type="InterPro" id="IPR036056">
    <property type="entry name" value="Fibrinogen-like_C"/>
</dbReference>
<evidence type="ECO:0000259" key="14">
    <source>
        <dbReference type="PROSITE" id="PS50026"/>
    </source>
</evidence>
<dbReference type="SUPFAM" id="SSF56496">
    <property type="entry name" value="Fibrinogen C-terminal domain-like"/>
    <property type="match status" value="1"/>
</dbReference>
<name>H3ADF6_LATCH</name>
<dbReference type="EMBL" id="AFYH01134797">
    <property type="status" value="NOT_ANNOTATED_CDS"/>
    <property type="molecule type" value="Genomic_DNA"/>
</dbReference>
<dbReference type="OMA" id="GWNCGRE"/>
<feature type="domain" description="Laminin G" evidence="13">
    <location>
        <begin position="64"/>
        <end position="245"/>
    </location>
</feature>
<dbReference type="Proteomes" id="UP000008672">
    <property type="component" value="Unassembled WGS sequence"/>
</dbReference>
<evidence type="ECO:0000256" key="11">
    <source>
        <dbReference type="SAM" id="Phobius"/>
    </source>
</evidence>
<dbReference type="PROSITE" id="PS01286">
    <property type="entry name" value="FA58C_2"/>
    <property type="match status" value="1"/>
</dbReference>
<feature type="domain" description="Laminin G" evidence="13">
    <location>
        <begin position="677"/>
        <end position="842"/>
    </location>
</feature>
<keyword evidence="5" id="KW-0732">Signal</keyword>
<dbReference type="CDD" id="cd00054">
    <property type="entry name" value="EGF_CA"/>
    <property type="match status" value="2"/>
</dbReference>
<dbReference type="Gene3D" id="2.60.120.260">
    <property type="entry name" value="Galactose-binding domain-like"/>
    <property type="match status" value="1"/>
</dbReference>
<keyword evidence="7 11" id="KW-1133">Transmembrane helix</keyword>
<evidence type="ECO:0000256" key="7">
    <source>
        <dbReference type="ARBA" id="ARBA00022989"/>
    </source>
</evidence>
<evidence type="ECO:0000313" key="16">
    <source>
        <dbReference type="Ensembl" id="ENSLACP00000007677.1"/>
    </source>
</evidence>
<dbReference type="InterPro" id="IPR050372">
    <property type="entry name" value="Neurexin-related_CASP"/>
</dbReference>
<evidence type="ECO:0000313" key="17">
    <source>
        <dbReference type="Proteomes" id="UP000008672"/>
    </source>
</evidence>
<dbReference type="Gene3D" id="2.60.120.1000">
    <property type="match status" value="1"/>
</dbReference>
<dbReference type="Ensembl" id="ENSLACT00000007741.1">
    <property type="protein sequence ID" value="ENSLACP00000007677.1"/>
    <property type="gene ID" value="ENSLACG00000006801.1"/>
</dbReference>
<dbReference type="eggNOG" id="KOG3516">
    <property type="taxonomic scope" value="Eukaryota"/>
</dbReference>
<dbReference type="EMBL" id="AFYH01134794">
    <property type="status" value="NOT_ANNOTATED_CDS"/>
    <property type="molecule type" value="Genomic_DNA"/>
</dbReference>
<dbReference type="InterPro" id="IPR001791">
    <property type="entry name" value="Laminin_G"/>
</dbReference>
<comment type="caution">
    <text evidence="10">Lacks conserved residue(s) required for the propagation of feature annotation.</text>
</comment>
<organism evidence="16 17">
    <name type="scientific">Latimeria chalumnae</name>
    <name type="common">Coelacanth</name>
    <dbReference type="NCBI Taxonomy" id="7897"/>
    <lineage>
        <taxon>Eukaryota</taxon>
        <taxon>Metazoa</taxon>
        <taxon>Chordata</taxon>
        <taxon>Craniata</taxon>
        <taxon>Vertebrata</taxon>
        <taxon>Euteleostomi</taxon>
        <taxon>Coelacanthiformes</taxon>
        <taxon>Coelacanthidae</taxon>
        <taxon>Latimeria</taxon>
    </lineage>
</organism>
<sequence>WLSYHSELILKAFTGNTNADSVVPHKFQHSIKARFLRFVPLVWNPNGRIGMRVEVYGCSYKSDVADFDGRSSLLYRFNQKSMSTVKDVISLKFKSMQGDGVLLHGEGQRGDYITLELRRGKLLLHISLGDNKLRSSNSHTSISLGSLLDDQHWHSVLIERFNKQVNFTVDKHTQHFRVKGESDYLNIDYELSFGGIPVPGKPGAFLKKNFHGCIENLYYNGINIIDLAKRRKPQIYTVGNVTFLCSEPQVVPITFLSSSSSYLLLPDSPQIDGLSVSFQFRTWNRDGLLLSTQLYENLGTLLVYLTDGTLKLVHQKSTKGHDELSTGTNLNDGLWHSVSLIGRRHRISITLDNDIASSVHATTAAQIYSGTSYYFGGCPPNISDSGCVNPISAFQGCMRLIFIDSQPKDLSLVQQGTLGNFSDLQIDLCGIRDRCLPNYCEHSGECSQSWNTFYCDCTGTGYTGATCHDSIYEQSCEAYRHMGNASDFYFIDSDGSGPLDPIRVFCNMTEDKVWTVMYHNNTEVNRVRGSNLEKPYSMHFSYSSGSMEQLQAVINSAEQCNQETSYHCKKSRLLNTPNGEPFTWWVGRTNEKQTYWGGSIPGIQQCACGFEENCIDVRYFCNCDADKEEWTNDTGLLSYKDHLPVTQIVIGDTNRKNSEAAFRIGPLRCYGDRNFWNAASFNTEASYLHFPTFHAELSADISFFFKTTTSTGVFLENLGIKDYIQVELRSPTEVVFSFDVGNGPFEVSVKSPTPLNDNQWHYVRAERNVKEASLLVDQFPERKKETPSDGHFRLQLNSQLFVGRCTAREKSFCNGLRSMFTAFIKYSTGRGTGVWRGVGPGCPGHCSSYGKLCHNGGKCIERHNDYVCDCSSSAYDGPFCKKEVSAFFENGTSVTYFLPEPYPVTRNLSSQSSAIYADAVQPRENVAFDFKTVHVPSLLFYVSSHHQEYMAVILSKNGSLEVQYKTNRKQDPYAFLIDSASFADGQLHRVKINREGRELYVQVDQFHRVKYSLSSDTEFHVNKFLVLGKVLDSTDMDSEVMKANSRGFVGCLSSVQYNHVAPLKVALRHPSATPVNVKGRLLESNCGASVAADLNTITTTHSLSDLSGKTDEREPLANAISSDSAVIGGVIAVVIFITLCVIAIMIRLLYQHKETKKRSSETKEKGYTENLDCSLRNDIDLQNAVSECKKEYFI</sequence>
<evidence type="ECO:0000256" key="8">
    <source>
        <dbReference type="ARBA" id="ARBA00023136"/>
    </source>
</evidence>
<dbReference type="AlphaFoldDB" id="H3ADF6"/>
<dbReference type="EMBL" id="AFYH01134790">
    <property type="status" value="NOT_ANNOTATED_CDS"/>
    <property type="molecule type" value="Genomic_DNA"/>
</dbReference>
<dbReference type="InParanoid" id="H3ADF6"/>
<dbReference type="PROSITE" id="PS50025">
    <property type="entry name" value="LAM_G_DOMAIN"/>
    <property type="match status" value="4"/>
</dbReference>
<dbReference type="PROSITE" id="PS50026">
    <property type="entry name" value="EGF_3"/>
    <property type="match status" value="2"/>
</dbReference>
<feature type="domain" description="Laminin G" evidence="13">
    <location>
        <begin position="252"/>
        <end position="429"/>
    </location>
</feature>
<dbReference type="InterPro" id="IPR013320">
    <property type="entry name" value="ConA-like_dom_sf"/>
</dbReference>
<gene>
    <name evidence="16" type="primary">CNTNAP5</name>
</gene>
<dbReference type="FunCoup" id="H3ADF6">
    <property type="interactions" value="102"/>
</dbReference>
<feature type="domain" description="EGF-like" evidence="14">
    <location>
        <begin position="843"/>
        <end position="881"/>
    </location>
</feature>
<keyword evidence="8 11" id="KW-0472">Membrane</keyword>
<comment type="similarity">
    <text evidence="3">Belongs to the neurexin family.</text>
</comment>
<keyword evidence="10" id="KW-0245">EGF-like domain</keyword>
<proteinExistence type="inferred from homology"/>
<comment type="subcellular location">
    <subcellularLocation>
        <location evidence="2">Membrane</location>
        <topology evidence="2">Single-pass type I membrane protein</topology>
    </subcellularLocation>
</comment>
<keyword evidence="9" id="KW-1015">Disulfide bond</keyword>
<dbReference type="PROSITE" id="PS50022">
    <property type="entry name" value="FA58C_3"/>
    <property type="match status" value="1"/>
</dbReference>
<dbReference type="Gene3D" id="2.10.25.10">
    <property type="entry name" value="Laminin"/>
    <property type="match status" value="2"/>
</dbReference>
<dbReference type="CDD" id="cd00110">
    <property type="entry name" value="LamG"/>
    <property type="match status" value="4"/>
</dbReference>
<evidence type="ECO:0000256" key="6">
    <source>
        <dbReference type="ARBA" id="ARBA00022737"/>
    </source>
</evidence>
<dbReference type="PROSITE" id="PS51406">
    <property type="entry name" value="FIBRINOGEN_C_2"/>
    <property type="match status" value="1"/>
</dbReference>
<dbReference type="Gene3D" id="2.60.120.200">
    <property type="match status" value="4"/>
</dbReference>
<dbReference type="GO" id="GO:0016020">
    <property type="term" value="C:membrane"/>
    <property type="evidence" value="ECO:0007669"/>
    <property type="project" value="UniProtKB-SubCell"/>
</dbReference>
<keyword evidence="17" id="KW-1185">Reference proteome</keyword>